<dbReference type="InterPro" id="IPR004099">
    <property type="entry name" value="Pyr_nucl-diS_OxRdtase_dimer"/>
</dbReference>
<feature type="disulfide bond" description="Redox-active" evidence="6">
    <location>
        <begin position="41"/>
        <end position="46"/>
    </location>
</feature>
<dbReference type="Pfam" id="PF02852">
    <property type="entry name" value="Pyr_redox_dim"/>
    <property type="match status" value="1"/>
</dbReference>
<dbReference type="Pfam" id="PF07992">
    <property type="entry name" value="Pyr_redox_2"/>
    <property type="match status" value="1"/>
</dbReference>
<evidence type="ECO:0000313" key="10">
    <source>
        <dbReference type="Proteomes" id="UP000659388"/>
    </source>
</evidence>
<comment type="similarity">
    <text evidence="1">Belongs to the class-I pyridine nucleotide-disulfide oxidoreductase family.</text>
</comment>
<name>A0A937F6Z0_9BACT</name>
<dbReference type="PANTHER" id="PTHR43014:SF2">
    <property type="entry name" value="MERCURIC REDUCTASE"/>
    <property type="match status" value="1"/>
</dbReference>
<dbReference type="PANTHER" id="PTHR43014">
    <property type="entry name" value="MERCURIC REDUCTASE"/>
    <property type="match status" value="1"/>
</dbReference>
<dbReference type="EMBL" id="JAESIY010000004">
    <property type="protein sequence ID" value="MBL3656167.1"/>
    <property type="molecule type" value="Genomic_DNA"/>
</dbReference>
<dbReference type="PIRSF" id="PIRSF000350">
    <property type="entry name" value="Mercury_reductase_MerA"/>
    <property type="match status" value="1"/>
</dbReference>
<dbReference type="InterPro" id="IPR016156">
    <property type="entry name" value="FAD/NAD-linked_Rdtase_dimer_sf"/>
</dbReference>
<keyword evidence="5" id="KW-0520">NAD</keyword>
<dbReference type="InterPro" id="IPR036188">
    <property type="entry name" value="FAD/NAD-bd_sf"/>
</dbReference>
<organism evidence="9 10">
    <name type="scientific">Fulvivirga sediminis</name>
    <dbReference type="NCBI Taxonomy" id="2803949"/>
    <lineage>
        <taxon>Bacteria</taxon>
        <taxon>Pseudomonadati</taxon>
        <taxon>Bacteroidota</taxon>
        <taxon>Cytophagia</taxon>
        <taxon>Cytophagales</taxon>
        <taxon>Fulvivirgaceae</taxon>
        <taxon>Fulvivirga</taxon>
    </lineage>
</organism>
<feature type="active site" description="Proton acceptor" evidence="4">
    <location>
        <position position="439"/>
    </location>
</feature>
<feature type="binding site" evidence="5">
    <location>
        <begin position="174"/>
        <end position="181"/>
    </location>
    <ligand>
        <name>NAD(+)</name>
        <dbReference type="ChEBI" id="CHEBI:57540"/>
    </ligand>
</feature>
<dbReference type="SUPFAM" id="SSF51905">
    <property type="entry name" value="FAD/NAD(P)-binding domain"/>
    <property type="match status" value="1"/>
</dbReference>
<dbReference type="GO" id="GO:0003955">
    <property type="term" value="F:NAD(P)H dehydrogenase (quinone) activity"/>
    <property type="evidence" value="ECO:0007669"/>
    <property type="project" value="TreeGrafter"/>
</dbReference>
<keyword evidence="5" id="KW-0547">Nucleotide-binding</keyword>
<evidence type="ECO:0000256" key="2">
    <source>
        <dbReference type="ARBA" id="ARBA00022630"/>
    </source>
</evidence>
<feature type="domain" description="Pyridine nucleotide-disulphide oxidoreductase dimerisation" evidence="7">
    <location>
        <begin position="344"/>
        <end position="449"/>
    </location>
</feature>
<feature type="domain" description="FAD/NAD(P)-binding" evidence="8">
    <location>
        <begin position="5"/>
        <end position="318"/>
    </location>
</feature>
<dbReference type="Gene3D" id="3.30.390.30">
    <property type="match status" value="1"/>
</dbReference>
<evidence type="ECO:0000256" key="4">
    <source>
        <dbReference type="PIRSR" id="PIRSR000350-2"/>
    </source>
</evidence>
<feature type="binding site" evidence="5">
    <location>
        <position position="197"/>
    </location>
    <ligand>
        <name>NAD(+)</name>
        <dbReference type="ChEBI" id="CHEBI:57540"/>
    </ligand>
</feature>
<feature type="binding site" evidence="5">
    <location>
        <position position="265"/>
    </location>
    <ligand>
        <name>NAD(+)</name>
        <dbReference type="ChEBI" id="CHEBI:57540"/>
    </ligand>
</feature>
<comment type="cofactor">
    <cofactor evidence="5">
        <name>FAD</name>
        <dbReference type="ChEBI" id="CHEBI:57692"/>
    </cofactor>
    <text evidence="5">Binds 1 FAD per subunit.</text>
</comment>
<dbReference type="SUPFAM" id="SSF55424">
    <property type="entry name" value="FAD/NAD-linked reductases, dimerisation (C-terminal) domain"/>
    <property type="match status" value="1"/>
</dbReference>
<dbReference type="Proteomes" id="UP000659388">
    <property type="component" value="Unassembled WGS sequence"/>
</dbReference>
<dbReference type="PRINTS" id="PR00368">
    <property type="entry name" value="FADPNR"/>
</dbReference>
<feature type="binding site" evidence="5">
    <location>
        <position position="306"/>
    </location>
    <ligand>
        <name>FAD</name>
        <dbReference type="ChEBI" id="CHEBI:57692"/>
    </ligand>
</feature>
<dbReference type="InterPro" id="IPR001100">
    <property type="entry name" value="Pyr_nuc-diS_OxRdtase"/>
</dbReference>
<sequence length="456" mass="49951">MTHFDAIIIGAGQAGPPLASRLASEDYKVAIVERKFFGGTCVNTGCTPTKAMVASAKVAHTVKHASAHGVIGASNFKIDFDQVKKRRDEIVMQSREGLETWMEDDENITVFKGQARFINNKALQVDGNQIQAEKIFINVGGRARIANHEEGLEYLTNSSILNLDELPEHLVIIGGSYVGVEFAQMFRRFGCKVTIIEKGEYLLSKEDHDVSENVKDILEKEGIHIRTKAECIYAKTSEEEGVEVEINCDDGDPAVSGSHLLYAVGRVPNTDDLGLENTDIEVDGHGYIKIDDYLNTTVEGVWALGDCNGKGAFTHTAYNDFEIVENGLFGNGGKKVSDRISCYALYMDPPLARVGMTAEEVIKKGIRALKAEMLMSKVARANEKGETEGFMKVIVDAESHLILGASILGVGADEIIHSIIDVMYAKQPYTVMKNAVHIHPTVSELIPTMLSNLKEI</sequence>
<evidence type="ECO:0000256" key="5">
    <source>
        <dbReference type="PIRSR" id="PIRSR000350-3"/>
    </source>
</evidence>
<feature type="binding site" evidence="5">
    <location>
        <position position="50"/>
    </location>
    <ligand>
        <name>FAD</name>
        <dbReference type="ChEBI" id="CHEBI:57692"/>
    </ligand>
</feature>
<evidence type="ECO:0000259" key="7">
    <source>
        <dbReference type="Pfam" id="PF02852"/>
    </source>
</evidence>
<keyword evidence="10" id="KW-1185">Reference proteome</keyword>
<dbReference type="InterPro" id="IPR023753">
    <property type="entry name" value="FAD/NAD-binding_dom"/>
</dbReference>
<dbReference type="GO" id="GO:0050660">
    <property type="term" value="F:flavin adenine dinucleotide binding"/>
    <property type="evidence" value="ECO:0007669"/>
    <property type="project" value="TreeGrafter"/>
</dbReference>
<accession>A0A937F6Z0</accession>
<dbReference type="PRINTS" id="PR00411">
    <property type="entry name" value="PNDRDTASEI"/>
</dbReference>
<evidence type="ECO:0000259" key="8">
    <source>
        <dbReference type="Pfam" id="PF07992"/>
    </source>
</evidence>
<evidence type="ECO:0000256" key="6">
    <source>
        <dbReference type="PIRSR" id="PIRSR000350-4"/>
    </source>
</evidence>
<proteinExistence type="inferred from homology"/>
<dbReference type="AlphaFoldDB" id="A0A937F6Z0"/>
<evidence type="ECO:0000313" key="9">
    <source>
        <dbReference type="EMBL" id="MBL3656167.1"/>
    </source>
</evidence>
<dbReference type="Gene3D" id="3.50.50.60">
    <property type="entry name" value="FAD/NAD(P)-binding domain"/>
    <property type="match status" value="2"/>
</dbReference>
<dbReference type="RefSeq" id="WP_202243961.1">
    <property type="nucleotide sequence ID" value="NZ_JAESIY010000004.1"/>
</dbReference>
<protein>
    <submittedName>
        <fullName evidence="9">FAD-containing oxidoreductase</fullName>
    </submittedName>
</protein>
<comment type="caution">
    <text evidence="9">The sequence shown here is derived from an EMBL/GenBank/DDBJ whole genome shotgun (WGS) entry which is preliminary data.</text>
</comment>
<evidence type="ECO:0000256" key="1">
    <source>
        <dbReference type="ARBA" id="ARBA00007532"/>
    </source>
</evidence>
<dbReference type="NCBIfam" id="NF004992">
    <property type="entry name" value="PRK06370.1-4"/>
    <property type="match status" value="1"/>
</dbReference>
<reference evidence="9" key="1">
    <citation type="submission" date="2021-01" db="EMBL/GenBank/DDBJ databases">
        <title>Fulvivirga kasyanovii gen. nov., sp nov., a novel member of the phylum Bacteroidetes isolated from seawater in a mussel farm.</title>
        <authorList>
            <person name="Zhao L.-H."/>
            <person name="Wang Z.-J."/>
        </authorList>
    </citation>
    <scope>NUCLEOTIDE SEQUENCE</scope>
    <source>
        <strain evidence="9">2943</strain>
    </source>
</reference>
<keyword evidence="3 5" id="KW-0274">FAD</keyword>
<evidence type="ECO:0000256" key="3">
    <source>
        <dbReference type="ARBA" id="ARBA00022827"/>
    </source>
</evidence>
<keyword evidence="2" id="KW-0285">Flavoprotein</keyword>
<gene>
    <name evidence="9" type="ORF">JL102_08500</name>
</gene>